<dbReference type="RefSeq" id="WP_016961420.1">
    <property type="nucleotide sequence ID" value="NZ_AJWN02000090.1"/>
</dbReference>
<dbReference type="AlphaFoldDB" id="A0A1E5C0Z9"/>
<organism evidence="2 3">
    <name type="scientific">Enterovibrio norvegicus FF-454</name>
    <dbReference type="NCBI Taxonomy" id="1185651"/>
    <lineage>
        <taxon>Bacteria</taxon>
        <taxon>Pseudomonadati</taxon>
        <taxon>Pseudomonadota</taxon>
        <taxon>Gammaproteobacteria</taxon>
        <taxon>Vibrionales</taxon>
        <taxon>Vibrionaceae</taxon>
        <taxon>Enterovibrio</taxon>
    </lineage>
</organism>
<protein>
    <submittedName>
        <fullName evidence="2">Uncharacterized protein</fullName>
    </submittedName>
</protein>
<comment type="caution">
    <text evidence="2">The sequence shown here is derived from an EMBL/GenBank/DDBJ whole genome shotgun (WGS) entry which is preliminary data.</text>
</comment>
<evidence type="ECO:0000313" key="3">
    <source>
        <dbReference type="Proteomes" id="UP000095039"/>
    </source>
</evidence>
<dbReference type="EMBL" id="AJWN02000090">
    <property type="protein sequence ID" value="OEE59175.1"/>
    <property type="molecule type" value="Genomic_DNA"/>
</dbReference>
<feature type="chain" id="PRO_5009172307" evidence="1">
    <location>
        <begin position="18"/>
        <end position="93"/>
    </location>
</feature>
<proteinExistence type="predicted"/>
<gene>
    <name evidence="2" type="ORF">A1OK_03955</name>
</gene>
<keyword evidence="1" id="KW-0732">Signal</keyword>
<evidence type="ECO:0000256" key="1">
    <source>
        <dbReference type="SAM" id="SignalP"/>
    </source>
</evidence>
<sequence length="93" mass="10147">MKCLVVFALLLTLSAHADDNHNVESLPRSVWLDQQGEVVPDDVIDAVTDSCGINQAAHRIANLNGGNIELAIDDFKAAVACFEQRAFIKQRAE</sequence>
<accession>A0A1E5C0Z9</accession>
<keyword evidence="3" id="KW-1185">Reference proteome</keyword>
<name>A0A1E5C0Z9_9GAMM</name>
<evidence type="ECO:0000313" key="2">
    <source>
        <dbReference type="EMBL" id="OEE59175.1"/>
    </source>
</evidence>
<feature type="signal peptide" evidence="1">
    <location>
        <begin position="1"/>
        <end position="17"/>
    </location>
</feature>
<dbReference type="Proteomes" id="UP000095039">
    <property type="component" value="Unassembled WGS sequence"/>
</dbReference>
<reference evidence="2 3" key="1">
    <citation type="journal article" date="2012" name="Science">
        <title>Ecological populations of bacteria act as socially cohesive units of antibiotic production and resistance.</title>
        <authorList>
            <person name="Cordero O.X."/>
            <person name="Wildschutte H."/>
            <person name="Kirkup B."/>
            <person name="Proehl S."/>
            <person name="Ngo L."/>
            <person name="Hussain F."/>
            <person name="Le Roux F."/>
            <person name="Mincer T."/>
            <person name="Polz M.F."/>
        </authorList>
    </citation>
    <scope>NUCLEOTIDE SEQUENCE [LARGE SCALE GENOMIC DNA]</scope>
    <source>
        <strain evidence="2 3">FF-454</strain>
    </source>
</reference>